<dbReference type="EMBL" id="CAJNJA010006132">
    <property type="protein sequence ID" value="CAE7206141.1"/>
    <property type="molecule type" value="Genomic_DNA"/>
</dbReference>
<organism evidence="1 2">
    <name type="scientific">Symbiodinium necroappetens</name>
    <dbReference type="NCBI Taxonomy" id="1628268"/>
    <lineage>
        <taxon>Eukaryota</taxon>
        <taxon>Sar</taxon>
        <taxon>Alveolata</taxon>
        <taxon>Dinophyceae</taxon>
        <taxon>Suessiales</taxon>
        <taxon>Symbiodiniaceae</taxon>
        <taxon>Symbiodinium</taxon>
    </lineage>
</organism>
<feature type="non-terminal residue" evidence="1">
    <location>
        <position position="74"/>
    </location>
</feature>
<gene>
    <name evidence="1" type="ORF">SNEC2469_LOCUS1778</name>
</gene>
<dbReference type="OrthoDB" id="407388at2759"/>
<evidence type="ECO:0000313" key="2">
    <source>
        <dbReference type="Proteomes" id="UP000601435"/>
    </source>
</evidence>
<name>A0A812JCU9_9DINO</name>
<keyword evidence="2" id="KW-1185">Reference proteome</keyword>
<proteinExistence type="predicted"/>
<comment type="caution">
    <text evidence="1">The sequence shown here is derived from an EMBL/GenBank/DDBJ whole genome shotgun (WGS) entry which is preliminary data.</text>
</comment>
<evidence type="ECO:0000313" key="1">
    <source>
        <dbReference type="EMBL" id="CAE7206141.1"/>
    </source>
</evidence>
<sequence>MPKKKKLFGFAAEWENIPRVRARFRRQTAWLKLSKNDEGDDVVRSTKTLSMNAEVSALFEKVGYIPESGKECEN</sequence>
<dbReference type="AlphaFoldDB" id="A0A812JCU9"/>
<protein>
    <submittedName>
        <fullName evidence="1">Uncharacterized protein</fullName>
    </submittedName>
</protein>
<dbReference type="Proteomes" id="UP000601435">
    <property type="component" value="Unassembled WGS sequence"/>
</dbReference>
<reference evidence="1" key="1">
    <citation type="submission" date="2021-02" db="EMBL/GenBank/DDBJ databases">
        <authorList>
            <person name="Dougan E. K."/>
            <person name="Rhodes N."/>
            <person name="Thang M."/>
            <person name="Chan C."/>
        </authorList>
    </citation>
    <scope>NUCLEOTIDE SEQUENCE</scope>
</reference>
<accession>A0A812JCU9</accession>